<evidence type="ECO:0000256" key="7">
    <source>
        <dbReference type="ARBA" id="ARBA00023004"/>
    </source>
</evidence>
<keyword evidence="9" id="KW-0585">Phenylalanine catabolism</keyword>
<evidence type="ECO:0000313" key="15">
    <source>
        <dbReference type="Proteomes" id="UP000327000"/>
    </source>
</evidence>
<dbReference type="GO" id="GO:0006559">
    <property type="term" value="P:L-phenylalanine catabolic process"/>
    <property type="evidence" value="ECO:0007669"/>
    <property type="project" value="UniProtKB-KW"/>
</dbReference>
<comment type="caution">
    <text evidence="14">The sequence shown here is derived from an EMBL/GenBank/DDBJ whole genome shotgun (WGS) entry which is preliminary data.</text>
</comment>
<comment type="similarity">
    <text evidence="3">Belongs to the biopterin-dependent aromatic amino acid hydroxylase family.</text>
</comment>
<dbReference type="GO" id="GO:0005506">
    <property type="term" value="F:iron ion binding"/>
    <property type="evidence" value="ECO:0007669"/>
    <property type="project" value="InterPro"/>
</dbReference>
<evidence type="ECO:0000256" key="11">
    <source>
        <dbReference type="PIRSR" id="PIRSR601273-2"/>
    </source>
</evidence>
<accession>A0A5N5W9I1</accession>
<evidence type="ECO:0000313" key="14">
    <source>
        <dbReference type="EMBL" id="KAB7846937.1"/>
    </source>
</evidence>
<dbReference type="GO" id="GO:0004505">
    <property type="term" value="F:phenylalanine 4-monooxygenase activity"/>
    <property type="evidence" value="ECO:0007669"/>
    <property type="project" value="UniProtKB-EC"/>
</dbReference>
<evidence type="ECO:0000256" key="3">
    <source>
        <dbReference type="ARBA" id="ARBA00009712"/>
    </source>
</evidence>
<evidence type="ECO:0000256" key="8">
    <source>
        <dbReference type="ARBA" id="ARBA00023033"/>
    </source>
</evidence>
<dbReference type="OrthoDB" id="9780502at2"/>
<feature type="region of interest" description="Disordered" evidence="12">
    <location>
        <begin position="1"/>
        <end position="93"/>
    </location>
</feature>
<dbReference type="InterPro" id="IPR019774">
    <property type="entry name" value="Aromatic-AA_hydroxylase_C"/>
</dbReference>
<dbReference type="AlphaFoldDB" id="A0A5N5W9I1"/>
<evidence type="ECO:0000256" key="1">
    <source>
        <dbReference type="ARBA" id="ARBA00001954"/>
    </source>
</evidence>
<proteinExistence type="inferred from homology"/>
<dbReference type="InterPro" id="IPR036951">
    <property type="entry name" value="ArAA_hydroxylase_sf"/>
</dbReference>
<keyword evidence="7 11" id="KW-0408">Iron</keyword>
<dbReference type="InterPro" id="IPR005960">
    <property type="entry name" value="Phe-4-hydroxylase_mono"/>
</dbReference>
<evidence type="ECO:0000256" key="10">
    <source>
        <dbReference type="ARBA" id="ARBA00029922"/>
    </source>
</evidence>
<keyword evidence="8" id="KW-0503">Monooxygenase</keyword>
<keyword evidence="6" id="KW-0560">Oxidoreductase</keyword>
<feature type="binding site" evidence="11">
    <location>
        <position position="250"/>
    </location>
    <ligand>
        <name>Fe cation</name>
        <dbReference type="ChEBI" id="CHEBI:24875"/>
    </ligand>
</feature>
<feature type="compositionally biased region" description="Basic residues" evidence="12">
    <location>
        <begin position="19"/>
        <end position="32"/>
    </location>
</feature>
<dbReference type="Gene3D" id="1.10.800.10">
    <property type="entry name" value="Aromatic amino acid hydroxylase"/>
    <property type="match status" value="1"/>
</dbReference>
<keyword evidence="5 11" id="KW-0479">Metal-binding</keyword>
<dbReference type="Proteomes" id="UP000327000">
    <property type="component" value="Unassembled WGS sequence"/>
</dbReference>
<organism evidence="14 15">
    <name type="scientific">Streptomyces mobaraensis</name>
    <name type="common">Streptoverticillium mobaraense</name>
    <dbReference type="NCBI Taxonomy" id="35621"/>
    <lineage>
        <taxon>Bacteria</taxon>
        <taxon>Bacillati</taxon>
        <taxon>Actinomycetota</taxon>
        <taxon>Actinomycetes</taxon>
        <taxon>Kitasatosporales</taxon>
        <taxon>Streptomycetaceae</taxon>
        <taxon>Streptomyces</taxon>
    </lineage>
</organism>
<dbReference type="InterPro" id="IPR036329">
    <property type="entry name" value="Aro-AA_hydroxylase_C_sf"/>
</dbReference>
<dbReference type="CDD" id="cd03348">
    <property type="entry name" value="pro_PheOH"/>
    <property type="match status" value="1"/>
</dbReference>
<feature type="binding site" evidence="11">
    <location>
        <position position="203"/>
    </location>
    <ligand>
        <name>Fe cation</name>
        <dbReference type="ChEBI" id="CHEBI:24875"/>
    </ligand>
</feature>
<gene>
    <name evidence="14" type="ORF">FRZ00_12095</name>
</gene>
<feature type="compositionally biased region" description="Basic and acidic residues" evidence="12">
    <location>
        <begin position="34"/>
        <end position="43"/>
    </location>
</feature>
<protein>
    <recommendedName>
        <fullName evidence="4">phenylalanine 4-monooxygenase</fullName>
        <ecNumber evidence="4">1.14.16.1</ecNumber>
    </recommendedName>
    <alternativeName>
        <fullName evidence="10">Phe-4-monooxygenase</fullName>
    </alternativeName>
</protein>
<dbReference type="PROSITE" id="PS51410">
    <property type="entry name" value="BH4_AAA_HYDROXYL_2"/>
    <property type="match status" value="1"/>
</dbReference>
<sequence length="332" mass="36591">MVRRHGARGHPGRRDRGAPRPRRRRRARRARARLPPDRGDAPRSRRRSAGPGRGRPARGLPGPPDHRTAVLSADPGAGTEPFPPEGAEVDTHGVPPVQEPYGPVDQEVWRHLYRQQAELVPAAAPPLYLEGLALLGLPTDHVPDLGQVNERLSAVSGWTCVAVDGLVKGPEFFDMLLHRRFPVTSRMRAPEELRFARLPDLFHDLFGHGPYLAHARTADLYQEFGRIGVRCAGRPEDFALLQGILWSTLETGLIRTPGGLRALGGAILSSADEIRQCLDPACPVEPFDPEVVRFATYDILRLQSRYFAVEDLEEIESALADLDALVTDGGRS</sequence>
<evidence type="ECO:0000256" key="2">
    <source>
        <dbReference type="ARBA" id="ARBA00005088"/>
    </source>
</evidence>
<evidence type="ECO:0000256" key="9">
    <source>
        <dbReference type="ARBA" id="ARBA00023232"/>
    </source>
</evidence>
<dbReference type="Pfam" id="PF00351">
    <property type="entry name" value="Biopterin_H"/>
    <property type="match status" value="1"/>
</dbReference>
<evidence type="ECO:0000256" key="4">
    <source>
        <dbReference type="ARBA" id="ARBA00011995"/>
    </source>
</evidence>
<dbReference type="InterPro" id="IPR001273">
    <property type="entry name" value="ArAA_hydroxylase"/>
</dbReference>
<dbReference type="SUPFAM" id="SSF56534">
    <property type="entry name" value="Aromatic aminoacid monoxygenases, catalytic and oligomerization domains"/>
    <property type="match status" value="1"/>
</dbReference>
<evidence type="ECO:0000256" key="12">
    <source>
        <dbReference type="SAM" id="MobiDB-lite"/>
    </source>
</evidence>
<evidence type="ECO:0000259" key="13">
    <source>
        <dbReference type="PROSITE" id="PS51410"/>
    </source>
</evidence>
<feature type="binding site" evidence="11">
    <location>
        <position position="208"/>
    </location>
    <ligand>
        <name>Fe cation</name>
        <dbReference type="ChEBI" id="CHEBI:24875"/>
    </ligand>
</feature>
<evidence type="ECO:0000256" key="5">
    <source>
        <dbReference type="ARBA" id="ARBA00022723"/>
    </source>
</evidence>
<dbReference type="EMBL" id="VOKX01000018">
    <property type="protein sequence ID" value="KAB7846937.1"/>
    <property type="molecule type" value="Genomic_DNA"/>
</dbReference>
<dbReference type="PANTHER" id="PTHR11473">
    <property type="entry name" value="AROMATIC AMINO ACID HYDROXYLASE"/>
    <property type="match status" value="1"/>
</dbReference>
<feature type="domain" description="Biopterin-dependent aromatic amino acid hydroxylase family profile" evidence="13">
    <location>
        <begin position="101"/>
        <end position="332"/>
    </location>
</feature>
<dbReference type="EC" id="1.14.16.1" evidence="4"/>
<reference evidence="14 15" key="1">
    <citation type="journal article" date="2019" name="Microb. Cell Fact.">
        <title>Exploring novel herbicidin analogues by transcriptional regulator overexpression and MS/MS molecular networking.</title>
        <authorList>
            <person name="Shi Y."/>
            <person name="Gu R."/>
            <person name="Li Y."/>
            <person name="Wang X."/>
            <person name="Ren W."/>
            <person name="Li X."/>
            <person name="Wang L."/>
            <person name="Xie Y."/>
            <person name="Hong B."/>
        </authorList>
    </citation>
    <scope>NUCLEOTIDE SEQUENCE [LARGE SCALE GENOMIC DNA]</scope>
    <source>
        <strain evidence="14 15">US-43</strain>
    </source>
</reference>
<comment type="cofactor">
    <cofactor evidence="1 11">
        <name>Fe(2+)</name>
        <dbReference type="ChEBI" id="CHEBI:29033"/>
    </cofactor>
</comment>
<dbReference type="PANTHER" id="PTHR11473:SF24">
    <property type="entry name" value="PHENYLALANINE-4-HYDROXYLASE"/>
    <property type="match status" value="1"/>
</dbReference>
<keyword evidence="15" id="KW-1185">Reference proteome</keyword>
<feature type="compositionally biased region" description="Basic residues" evidence="12">
    <location>
        <begin position="1"/>
        <end position="11"/>
    </location>
</feature>
<comment type="pathway">
    <text evidence="2">Amino-acid degradation; L-phenylalanine degradation; acetoacetate and fumarate from L-phenylalanine: step 1/6.</text>
</comment>
<name>A0A5N5W9I1_STRMB</name>
<evidence type="ECO:0000256" key="6">
    <source>
        <dbReference type="ARBA" id="ARBA00023002"/>
    </source>
</evidence>